<evidence type="ECO:0000313" key="2">
    <source>
        <dbReference type="EMBL" id="SDR51290.1"/>
    </source>
</evidence>
<gene>
    <name evidence="2" type="ORF">SAMN05443245_6885</name>
</gene>
<dbReference type="Pfam" id="PF00702">
    <property type="entry name" value="Hydrolase"/>
    <property type="match status" value="1"/>
</dbReference>
<dbReference type="InterPro" id="IPR036412">
    <property type="entry name" value="HAD-like_sf"/>
</dbReference>
<dbReference type="PRINTS" id="PR00413">
    <property type="entry name" value="HADHALOGNASE"/>
</dbReference>
<dbReference type="InterPro" id="IPR051540">
    <property type="entry name" value="S-2-haloacid_dehalogenase"/>
</dbReference>
<dbReference type="SFLD" id="SFLDS00003">
    <property type="entry name" value="Haloacid_Dehalogenase"/>
    <property type="match status" value="1"/>
</dbReference>
<dbReference type="SFLD" id="SFLDG01129">
    <property type="entry name" value="C1.5:_HAD__Beta-PGM__Phosphata"/>
    <property type="match status" value="1"/>
</dbReference>
<accession>A0A1H1JMY5</accession>
<dbReference type="InterPro" id="IPR023214">
    <property type="entry name" value="HAD_sf"/>
</dbReference>
<evidence type="ECO:0000313" key="3">
    <source>
        <dbReference type="Proteomes" id="UP000183487"/>
    </source>
</evidence>
<dbReference type="EMBL" id="FNKP01000003">
    <property type="protein sequence ID" value="SDR51290.1"/>
    <property type="molecule type" value="Genomic_DNA"/>
</dbReference>
<dbReference type="OrthoDB" id="9802003at2"/>
<dbReference type="PANTHER" id="PTHR43316">
    <property type="entry name" value="HYDROLASE, HALOACID DELAHOGENASE-RELATED"/>
    <property type="match status" value="1"/>
</dbReference>
<dbReference type="NCBIfam" id="TIGR01549">
    <property type="entry name" value="HAD-SF-IA-v1"/>
    <property type="match status" value="1"/>
</dbReference>
<organism evidence="2 3">
    <name type="scientific">Paraburkholderia fungorum</name>
    <dbReference type="NCBI Taxonomy" id="134537"/>
    <lineage>
        <taxon>Bacteria</taxon>
        <taxon>Pseudomonadati</taxon>
        <taxon>Pseudomonadota</taxon>
        <taxon>Betaproteobacteria</taxon>
        <taxon>Burkholderiales</taxon>
        <taxon>Burkholderiaceae</taxon>
        <taxon>Paraburkholderia</taxon>
    </lineage>
</organism>
<evidence type="ECO:0000256" key="1">
    <source>
        <dbReference type="ARBA" id="ARBA00022801"/>
    </source>
</evidence>
<proteinExistence type="predicted"/>
<dbReference type="RefSeq" id="WP_074773410.1">
    <property type="nucleotide sequence ID" value="NZ_FNKP01000003.1"/>
</dbReference>
<dbReference type="Gene3D" id="3.40.50.1000">
    <property type="entry name" value="HAD superfamily/HAD-like"/>
    <property type="match status" value="1"/>
</dbReference>
<reference evidence="3" key="1">
    <citation type="submission" date="2016-10" db="EMBL/GenBank/DDBJ databases">
        <authorList>
            <person name="Varghese N."/>
        </authorList>
    </citation>
    <scope>NUCLEOTIDE SEQUENCE [LARGE SCALE GENOMIC DNA]</scope>
    <source>
        <strain evidence="3">GAS106B</strain>
    </source>
</reference>
<dbReference type="InterPro" id="IPR006439">
    <property type="entry name" value="HAD-SF_hydro_IA"/>
</dbReference>
<dbReference type="PANTHER" id="PTHR43316:SF3">
    <property type="entry name" value="HALOACID DEHALOGENASE, TYPE II (AFU_ORTHOLOGUE AFUA_2G07750)-RELATED"/>
    <property type="match status" value="1"/>
</dbReference>
<protein>
    <submittedName>
        <fullName evidence="2">Haloacid dehalogenase superfamily, subfamily IA, variant 3 with third motif having DD or ED/haloacid dehalogenase superfamily, subfamily IA, variant 1 with third motif having Dx(3-4)D or Dx(3-4)E</fullName>
    </submittedName>
</protein>
<name>A0A1H1JMY5_9BURK</name>
<keyword evidence="3" id="KW-1185">Reference proteome</keyword>
<dbReference type="AlphaFoldDB" id="A0A1H1JMY5"/>
<dbReference type="GO" id="GO:0016787">
    <property type="term" value="F:hydrolase activity"/>
    <property type="evidence" value="ECO:0007669"/>
    <property type="project" value="UniProtKB-KW"/>
</dbReference>
<sequence length="213" mass="23321">MKNTERLPDAEDNSRPAFSAVVFDVFGTLVQIGDRRSPYRMLMHWMRDAGRRPRPEDAARLMSQPVPLSAVGPLFGVALPDDLLATAQRALDDEVRSLRLFPDATTTIARLRDADVRVGLCSNLASPYGDAVKGMLPVLDGYAWSYEAGAVKPNPAIYQYILDQLGCPVQEVLFIGDTPAADVDGPRAFGMNARLIDRKAGQSLDALLTDLLY</sequence>
<keyword evidence="1" id="KW-0378">Hydrolase</keyword>
<dbReference type="Proteomes" id="UP000183487">
    <property type="component" value="Unassembled WGS sequence"/>
</dbReference>
<dbReference type="SUPFAM" id="SSF56784">
    <property type="entry name" value="HAD-like"/>
    <property type="match status" value="1"/>
</dbReference>